<comment type="caution">
    <text evidence="2">The sequence shown here is derived from an EMBL/GenBank/DDBJ whole genome shotgun (WGS) entry which is preliminary data.</text>
</comment>
<proteinExistence type="inferred from homology"/>
<dbReference type="PANTHER" id="PTHR11215">
    <property type="entry name" value="METAL DEPENDENT HYDROLASE - RELATED"/>
    <property type="match status" value="1"/>
</dbReference>
<dbReference type="GO" id="GO:0005737">
    <property type="term" value="C:cytoplasm"/>
    <property type="evidence" value="ECO:0007669"/>
    <property type="project" value="TreeGrafter"/>
</dbReference>
<dbReference type="Proteomes" id="UP000178985">
    <property type="component" value="Unassembled WGS sequence"/>
</dbReference>
<evidence type="ECO:0008006" key="4">
    <source>
        <dbReference type="Google" id="ProtNLM"/>
    </source>
</evidence>
<dbReference type="AlphaFoldDB" id="A0A1F6V1T0"/>
<dbReference type="PANTHER" id="PTHR11215:SF1">
    <property type="entry name" value="MYG1 EXONUCLEASE"/>
    <property type="match status" value="1"/>
</dbReference>
<evidence type="ECO:0000313" key="2">
    <source>
        <dbReference type="EMBL" id="OGI63637.1"/>
    </source>
</evidence>
<comment type="similarity">
    <text evidence="1">Belongs to the MYG1 family.</text>
</comment>
<organism evidence="2 3">
    <name type="scientific">Candidatus Nomurabacteria bacterium RIFCSPHIGHO2_01_FULL_40_20</name>
    <dbReference type="NCBI Taxonomy" id="1801738"/>
    <lineage>
        <taxon>Bacteria</taxon>
        <taxon>Candidatus Nomuraibacteriota</taxon>
    </lineage>
</organism>
<evidence type="ECO:0000313" key="3">
    <source>
        <dbReference type="Proteomes" id="UP000178985"/>
    </source>
</evidence>
<evidence type="ECO:0000256" key="1">
    <source>
        <dbReference type="ARBA" id="ARBA00010105"/>
    </source>
</evidence>
<dbReference type="Pfam" id="PF03690">
    <property type="entry name" value="MYG1_exonuc"/>
    <property type="match status" value="1"/>
</dbReference>
<dbReference type="EMBL" id="MFTO01000015">
    <property type="protein sequence ID" value="OGI63637.1"/>
    <property type="molecule type" value="Genomic_DNA"/>
</dbReference>
<dbReference type="InterPro" id="IPR003226">
    <property type="entry name" value="MYG1_exonuclease"/>
</dbReference>
<name>A0A1F6V1T0_9BACT</name>
<protein>
    <recommendedName>
        <fullName evidence="4">Metal-dependent hydrolase</fullName>
    </recommendedName>
</protein>
<reference evidence="2 3" key="1">
    <citation type="journal article" date="2016" name="Nat. Commun.">
        <title>Thousands of microbial genomes shed light on interconnected biogeochemical processes in an aquifer system.</title>
        <authorList>
            <person name="Anantharaman K."/>
            <person name="Brown C.T."/>
            <person name="Hug L.A."/>
            <person name="Sharon I."/>
            <person name="Castelle C.J."/>
            <person name="Probst A.J."/>
            <person name="Thomas B.C."/>
            <person name="Singh A."/>
            <person name="Wilkins M.J."/>
            <person name="Karaoz U."/>
            <person name="Brodie E.L."/>
            <person name="Williams K.H."/>
            <person name="Hubbard S.S."/>
            <person name="Banfield J.F."/>
        </authorList>
    </citation>
    <scope>NUCLEOTIDE SEQUENCE [LARGE SCALE GENOMIC DNA]</scope>
</reference>
<gene>
    <name evidence="2" type="ORF">A2733_00550</name>
</gene>
<sequence>MAKKKLITHNGKFHTDDVFACATLCLLLESHKESYEIIRTRDEEIVRGGNYVFDVGGVNDPKADKFDHHQTGGAGKRENGLEYASFGLVWMKYGEELCGSKKVADYIDKKMIASIDAQDNGVDVFATTYPNILPYAIWDAFGSYLPTWREDESAMDSIFLEVVALAKKILQREITRAQAKVEAEALVEKVYAESPDKRLIVLDVYYPWRDVLMKYPEPLFVVTPRVGGKWDLQTVQVSNNSFKSRKDLPASWGGLSNEDLQKITGVPDAIFCHRSLFLAGASSKEGILKLAELALNN</sequence>
<accession>A0A1F6V1T0</accession>